<evidence type="ECO:0008006" key="4">
    <source>
        <dbReference type="Google" id="ProtNLM"/>
    </source>
</evidence>
<proteinExistence type="predicted"/>
<feature type="region of interest" description="Disordered" evidence="1">
    <location>
        <begin position="52"/>
        <end position="73"/>
    </location>
</feature>
<dbReference type="EMBL" id="BMAT01007805">
    <property type="protein sequence ID" value="GFR71674.1"/>
    <property type="molecule type" value="Genomic_DNA"/>
</dbReference>
<keyword evidence="3" id="KW-1185">Reference proteome</keyword>
<reference evidence="2 3" key="1">
    <citation type="journal article" date="2021" name="Elife">
        <title>Chloroplast acquisition without the gene transfer in kleptoplastic sea slugs, Plakobranchus ocellatus.</title>
        <authorList>
            <person name="Maeda T."/>
            <person name="Takahashi S."/>
            <person name="Yoshida T."/>
            <person name="Shimamura S."/>
            <person name="Takaki Y."/>
            <person name="Nagai Y."/>
            <person name="Toyoda A."/>
            <person name="Suzuki Y."/>
            <person name="Arimoto A."/>
            <person name="Ishii H."/>
            <person name="Satoh N."/>
            <person name="Nishiyama T."/>
            <person name="Hasebe M."/>
            <person name="Maruyama T."/>
            <person name="Minagawa J."/>
            <person name="Obokata J."/>
            <person name="Shigenobu S."/>
        </authorList>
    </citation>
    <scope>NUCLEOTIDE SEQUENCE [LARGE SCALE GENOMIC DNA]</scope>
</reference>
<dbReference type="AlphaFoldDB" id="A0AAV4FF50"/>
<dbReference type="Proteomes" id="UP000762676">
    <property type="component" value="Unassembled WGS sequence"/>
</dbReference>
<evidence type="ECO:0000313" key="2">
    <source>
        <dbReference type="EMBL" id="GFR71674.1"/>
    </source>
</evidence>
<accession>A0AAV4FF50</accession>
<sequence>MHFYKIRGKEVVCLEGNETMGKGWGQCRKYASYKRGWRCLSVAFTLTRLTSVDDEDNDNDDDNGGDDDDKDDG</sequence>
<evidence type="ECO:0000313" key="3">
    <source>
        <dbReference type="Proteomes" id="UP000762676"/>
    </source>
</evidence>
<evidence type="ECO:0000256" key="1">
    <source>
        <dbReference type="SAM" id="MobiDB-lite"/>
    </source>
</evidence>
<protein>
    <recommendedName>
        <fullName evidence="4">Fibronectin type-II domain-containing protein</fullName>
    </recommendedName>
</protein>
<gene>
    <name evidence="2" type="ORF">ElyMa_003819400</name>
</gene>
<name>A0AAV4FF50_9GAST</name>
<comment type="caution">
    <text evidence="2">The sequence shown here is derived from an EMBL/GenBank/DDBJ whole genome shotgun (WGS) entry which is preliminary data.</text>
</comment>
<organism evidence="2 3">
    <name type="scientific">Elysia marginata</name>
    <dbReference type="NCBI Taxonomy" id="1093978"/>
    <lineage>
        <taxon>Eukaryota</taxon>
        <taxon>Metazoa</taxon>
        <taxon>Spiralia</taxon>
        <taxon>Lophotrochozoa</taxon>
        <taxon>Mollusca</taxon>
        <taxon>Gastropoda</taxon>
        <taxon>Heterobranchia</taxon>
        <taxon>Euthyneura</taxon>
        <taxon>Panpulmonata</taxon>
        <taxon>Sacoglossa</taxon>
        <taxon>Placobranchoidea</taxon>
        <taxon>Plakobranchidae</taxon>
        <taxon>Elysia</taxon>
    </lineage>
</organism>